<keyword evidence="2" id="KW-0648">Protein biosynthesis</keyword>
<dbReference type="InterPro" id="IPR000795">
    <property type="entry name" value="T_Tr_GTP-bd_dom"/>
</dbReference>
<dbReference type="EMBL" id="DRKW01000280">
    <property type="protein sequence ID" value="HEB74517.1"/>
    <property type="molecule type" value="Genomic_DNA"/>
</dbReference>
<dbReference type="PRINTS" id="PR00315">
    <property type="entry name" value="ELONGATNFCT"/>
</dbReference>
<dbReference type="Gene3D" id="3.40.50.300">
    <property type="entry name" value="P-loop containing nucleotide triphosphate hydrolases"/>
    <property type="match status" value="2"/>
</dbReference>
<dbReference type="NCBIfam" id="TIGR00231">
    <property type="entry name" value="small_GTP"/>
    <property type="match status" value="1"/>
</dbReference>
<evidence type="ECO:0000313" key="5">
    <source>
        <dbReference type="EMBL" id="HEB74517.1"/>
    </source>
</evidence>
<dbReference type="SUPFAM" id="SSF52540">
    <property type="entry name" value="P-loop containing nucleoside triphosphate hydrolases"/>
    <property type="match status" value="1"/>
</dbReference>
<accession>A0A7V1I507</accession>
<dbReference type="Proteomes" id="UP000886268">
    <property type="component" value="Unassembled WGS sequence"/>
</dbReference>
<protein>
    <submittedName>
        <fullName evidence="5">GTP-binding protein</fullName>
    </submittedName>
</protein>
<name>A0A7V1I507_DESA2</name>
<dbReference type="PANTHER" id="PTHR43261:SF1">
    <property type="entry name" value="RIBOSOME-RELEASING FACTOR 2, MITOCHONDRIAL"/>
    <property type="match status" value="1"/>
</dbReference>
<dbReference type="InterPro" id="IPR031157">
    <property type="entry name" value="G_TR_CS"/>
</dbReference>
<dbReference type="InterPro" id="IPR027417">
    <property type="entry name" value="P-loop_NTPase"/>
</dbReference>
<keyword evidence="1" id="KW-0547">Nucleotide-binding</keyword>
<feature type="domain" description="Tr-type G" evidence="4">
    <location>
        <begin position="9"/>
        <end position="281"/>
    </location>
</feature>
<evidence type="ECO:0000256" key="2">
    <source>
        <dbReference type="ARBA" id="ARBA00022917"/>
    </source>
</evidence>
<dbReference type="GO" id="GO:0032790">
    <property type="term" value="P:ribosome disassembly"/>
    <property type="evidence" value="ECO:0007669"/>
    <property type="project" value="TreeGrafter"/>
</dbReference>
<sequence length="281" mass="31761">MPFPRYDIRKVRNIGIIAHIDAGKTTITERILYYTGKSHKIGEVHNGEAVMDWMPEEKERGITITSAVTTCYWQGHEIHIIDTPGHVDFTMEVDRSLRVLDGAIGVFCAVGGVEPQSETVWHQADRYQVPKIAFINKMDRIGADFFGTVKQMIDKLGANPLILQLPLGKEQDFKGVIDLLQMKTIIWHQETLGATYDVIDIPEGHQKEAFLYREMLLEKLAEIDEEIIDAYLNEIPIPLSKLKQVIRIATLQLQFLPVLCGAALKNMGIQPLLDAVVNYLP</sequence>
<comment type="caution">
    <text evidence="5">The sequence shown here is derived from an EMBL/GenBank/DDBJ whole genome shotgun (WGS) entry which is preliminary data.</text>
</comment>
<dbReference type="GO" id="GO:0006412">
    <property type="term" value="P:translation"/>
    <property type="evidence" value="ECO:0007669"/>
    <property type="project" value="UniProtKB-KW"/>
</dbReference>
<dbReference type="PANTHER" id="PTHR43261">
    <property type="entry name" value="TRANSLATION ELONGATION FACTOR G-RELATED"/>
    <property type="match status" value="1"/>
</dbReference>
<evidence type="ECO:0000256" key="1">
    <source>
        <dbReference type="ARBA" id="ARBA00022741"/>
    </source>
</evidence>
<gene>
    <name evidence="5" type="ORF">ENJ03_04785</name>
</gene>
<dbReference type="GO" id="GO:0005525">
    <property type="term" value="F:GTP binding"/>
    <property type="evidence" value="ECO:0007669"/>
    <property type="project" value="UniProtKB-KW"/>
</dbReference>
<evidence type="ECO:0000256" key="3">
    <source>
        <dbReference type="ARBA" id="ARBA00023134"/>
    </source>
</evidence>
<dbReference type="PROSITE" id="PS00301">
    <property type="entry name" value="G_TR_1"/>
    <property type="match status" value="1"/>
</dbReference>
<dbReference type="InterPro" id="IPR005225">
    <property type="entry name" value="Small_GTP-bd"/>
</dbReference>
<dbReference type="AlphaFoldDB" id="A0A7V1I507"/>
<organism evidence="5">
    <name type="scientific">Desulfofervidus auxilii</name>
    <dbReference type="NCBI Taxonomy" id="1621989"/>
    <lineage>
        <taxon>Bacteria</taxon>
        <taxon>Pseudomonadati</taxon>
        <taxon>Thermodesulfobacteriota</taxon>
        <taxon>Candidatus Desulfofervidia</taxon>
        <taxon>Candidatus Desulfofervidales</taxon>
        <taxon>Candidatus Desulfofervidaceae</taxon>
        <taxon>Candidatus Desulfofervidus</taxon>
    </lineage>
</organism>
<dbReference type="CDD" id="cd01886">
    <property type="entry name" value="EF-G"/>
    <property type="match status" value="1"/>
</dbReference>
<dbReference type="GO" id="GO:0003924">
    <property type="term" value="F:GTPase activity"/>
    <property type="evidence" value="ECO:0007669"/>
    <property type="project" value="InterPro"/>
</dbReference>
<proteinExistence type="predicted"/>
<dbReference type="Pfam" id="PF00009">
    <property type="entry name" value="GTP_EFTU"/>
    <property type="match status" value="1"/>
</dbReference>
<keyword evidence="3" id="KW-0342">GTP-binding</keyword>
<reference evidence="5" key="1">
    <citation type="journal article" date="2020" name="mSystems">
        <title>Genome- and Community-Level Interaction Insights into Carbon Utilization and Element Cycling Functions of Hydrothermarchaeota in Hydrothermal Sediment.</title>
        <authorList>
            <person name="Zhou Z."/>
            <person name="Liu Y."/>
            <person name="Xu W."/>
            <person name="Pan J."/>
            <person name="Luo Z.H."/>
            <person name="Li M."/>
        </authorList>
    </citation>
    <scope>NUCLEOTIDE SEQUENCE [LARGE SCALE GENOMIC DNA]</scope>
    <source>
        <strain evidence="5">HyVt-45</strain>
    </source>
</reference>
<dbReference type="PROSITE" id="PS51722">
    <property type="entry name" value="G_TR_2"/>
    <property type="match status" value="1"/>
</dbReference>
<dbReference type="FunFam" id="3.40.50.300:FF:000029">
    <property type="entry name" value="Elongation factor G"/>
    <property type="match status" value="1"/>
</dbReference>
<evidence type="ECO:0000259" key="4">
    <source>
        <dbReference type="PROSITE" id="PS51722"/>
    </source>
</evidence>
<feature type="non-terminal residue" evidence="5">
    <location>
        <position position="281"/>
    </location>
</feature>